<evidence type="ECO:0000313" key="11">
    <source>
        <dbReference type="EMBL" id="NKI19354.1"/>
    </source>
</evidence>
<dbReference type="SUPFAM" id="SSF47384">
    <property type="entry name" value="Homodimeric domain of signal transducing histidine kinase"/>
    <property type="match status" value="1"/>
</dbReference>
<reference evidence="11 12" key="1">
    <citation type="submission" date="2020-04" db="EMBL/GenBank/DDBJ databases">
        <authorList>
            <person name="Yoon J."/>
        </authorList>
    </citation>
    <scope>NUCLEOTIDE SEQUENCE [LARGE SCALE GENOMIC DNA]</scope>
    <source>
        <strain evidence="11 12">KMU-166</strain>
    </source>
</reference>
<dbReference type="Gene3D" id="1.10.287.130">
    <property type="match status" value="1"/>
</dbReference>
<dbReference type="InterPro" id="IPR003661">
    <property type="entry name" value="HisK_dim/P_dom"/>
</dbReference>
<dbReference type="Pfam" id="PF00512">
    <property type="entry name" value="HisKA"/>
    <property type="match status" value="1"/>
</dbReference>
<feature type="domain" description="Response regulatory" evidence="8">
    <location>
        <begin position="734"/>
        <end position="851"/>
    </location>
</feature>
<dbReference type="PROSITE" id="PS50109">
    <property type="entry name" value="HIS_KIN"/>
    <property type="match status" value="1"/>
</dbReference>
<dbReference type="PANTHER" id="PTHR43047">
    <property type="entry name" value="TWO-COMPONENT HISTIDINE PROTEIN KINASE"/>
    <property type="match status" value="1"/>
</dbReference>
<dbReference type="CDD" id="cd17546">
    <property type="entry name" value="REC_hyHK_CKI1_RcsC-like"/>
    <property type="match status" value="1"/>
</dbReference>
<evidence type="ECO:0000313" key="12">
    <source>
        <dbReference type="Proteomes" id="UP000765845"/>
    </source>
</evidence>
<dbReference type="Proteomes" id="UP000765845">
    <property type="component" value="Unassembled WGS sequence"/>
</dbReference>
<dbReference type="CDD" id="cd16922">
    <property type="entry name" value="HATPase_EvgS-ArcB-TorS-like"/>
    <property type="match status" value="1"/>
</dbReference>
<evidence type="ECO:0000259" key="8">
    <source>
        <dbReference type="PROSITE" id="PS50110"/>
    </source>
</evidence>
<dbReference type="Pfam" id="PF13426">
    <property type="entry name" value="PAS_9"/>
    <property type="match status" value="1"/>
</dbReference>
<feature type="domain" description="Histidine kinase" evidence="7">
    <location>
        <begin position="413"/>
        <end position="634"/>
    </location>
</feature>
<dbReference type="NCBIfam" id="TIGR00229">
    <property type="entry name" value="sensory_box"/>
    <property type="match status" value="2"/>
</dbReference>
<dbReference type="InterPro" id="IPR036890">
    <property type="entry name" value="HATPase_C_sf"/>
</dbReference>
<keyword evidence="3 6" id="KW-0597">Phosphoprotein</keyword>
<keyword evidence="12" id="KW-1185">Reference proteome</keyword>
<feature type="domain" description="PAC" evidence="10">
    <location>
        <begin position="217"/>
        <end position="269"/>
    </location>
</feature>
<organism evidence="11 12">
    <name type="scientific">Spongiibacter thalassae</name>
    <dbReference type="NCBI Taxonomy" id="2721624"/>
    <lineage>
        <taxon>Bacteria</taxon>
        <taxon>Pseudomonadati</taxon>
        <taxon>Pseudomonadota</taxon>
        <taxon>Gammaproteobacteria</taxon>
        <taxon>Cellvibrionales</taxon>
        <taxon>Spongiibacteraceae</taxon>
        <taxon>Spongiibacter</taxon>
    </lineage>
</organism>
<feature type="domain" description="PAS" evidence="9">
    <location>
        <begin position="270"/>
        <end position="346"/>
    </location>
</feature>
<keyword evidence="5" id="KW-0418">Kinase</keyword>
<dbReference type="SMART" id="SM00448">
    <property type="entry name" value="REC"/>
    <property type="match status" value="1"/>
</dbReference>
<dbReference type="InterPro" id="IPR011006">
    <property type="entry name" value="CheY-like_superfamily"/>
</dbReference>
<dbReference type="EMBL" id="JAAWWK010000007">
    <property type="protein sequence ID" value="NKI19354.1"/>
    <property type="molecule type" value="Genomic_DNA"/>
</dbReference>
<dbReference type="SMART" id="SM00388">
    <property type="entry name" value="HisKA"/>
    <property type="match status" value="1"/>
</dbReference>
<dbReference type="EC" id="2.7.13.3" evidence="2"/>
<feature type="domain" description="PAS" evidence="9">
    <location>
        <begin position="143"/>
        <end position="214"/>
    </location>
</feature>
<comment type="catalytic activity">
    <reaction evidence="1">
        <text>ATP + protein L-histidine = ADP + protein N-phospho-L-histidine.</text>
        <dbReference type="EC" id="2.7.13.3"/>
    </reaction>
</comment>
<feature type="domain" description="PAS" evidence="9">
    <location>
        <begin position="23"/>
        <end position="74"/>
    </location>
</feature>
<dbReference type="Gene3D" id="3.40.50.2300">
    <property type="match status" value="1"/>
</dbReference>
<evidence type="ECO:0000256" key="6">
    <source>
        <dbReference type="PROSITE-ProRule" id="PRU00169"/>
    </source>
</evidence>
<feature type="modified residue" description="4-aspartylphosphate" evidence="6">
    <location>
        <position position="784"/>
    </location>
</feature>
<proteinExistence type="predicted"/>
<dbReference type="PROSITE" id="PS50113">
    <property type="entry name" value="PAC"/>
    <property type="match status" value="1"/>
</dbReference>
<dbReference type="InterPro" id="IPR001610">
    <property type="entry name" value="PAC"/>
</dbReference>
<accession>A0ABX1GJE3</accession>
<dbReference type="InterPro" id="IPR035965">
    <property type="entry name" value="PAS-like_dom_sf"/>
</dbReference>
<dbReference type="CDD" id="cd00082">
    <property type="entry name" value="HisKA"/>
    <property type="match status" value="1"/>
</dbReference>
<dbReference type="SMART" id="SM00091">
    <property type="entry name" value="PAS"/>
    <property type="match status" value="3"/>
</dbReference>
<evidence type="ECO:0000256" key="3">
    <source>
        <dbReference type="ARBA" id="ARBA00022553"/>
    </source>
</evidence>
<evidence type="ECO:0000259" key="7">
    <source>
        <dbReference type="PROSITE" id="PS50109"/>
    </source>
</evidence>
<evidence type="ECO:0000256" key="4">
    <source>
        <dbReference type="ARBA" id="ARBA00022679"/>
    </source>
</evidence>
<evidence type="ECO:0000256" key="1">
    <source>
        <dbReference type="ARBA" id="ARBA00000085"/>
    </source>
</evidence>
<dbReference type="PROSITE" id="PS50112">
    <property type="entry name" value="PAS"/>
    <property type="match status" value="3"/>
</dbReference>
<dbReference type="Gene3D" id="3.30.450.20">
    <property type="entry name" value="PAS domain"/>
    <property type="match status" value="3"/>
</dbReference>
<evidence type="ECO:0000256" key="2">
    <source>
        <dbReference type="ARBA" id="ARBA00012438"/>
    </source>
</evidence>
<dbReference type="InterPro" id="IPR000700">
    <property type="entry name" value="PAS-assoc_C"/>
</dbReference>
<dbReference type="SUPFAM" id="SSF55785">
    <property type="entry name" value="PYP-like sensor domain (PAS domain)"/>
    <property type="match status" value="3"/>
</dbReference>
<dbReference type="PROSITE" id="PS50110">
    <property type="entry name" value="RESPONSE_REGULATORY"/>
    <property type="match status" value="1"/>
</dbReference>
<dbReference type="PANTHER" id="PTHR43047:SF72">
    <property type="entry name" value="OSMOSENSING HISTIDINE PROTEIN KINASE SLN1"/>
    <property type="match status" value="1"/>
</dbReference>
<dbReference type="Pfam" id="PF02518">
    <property type="entry name" value="HATPase_c"/>
    <property type="match status" value="1"/>
</dbReference>
<dbReference type="Gene3D" id="3.30.565.10">
    <property type="entry name" value="Histidine kinase-like ATPase, C-terminal domain"/>
    <property type="match status" value="1"/>
</dbReference>
<dbReference type="SMART" id="SM00387">
    <property type="entry name" value="HATPase_c"/>
    <property type="match status" value="1"/>
</dbReference>
<dbReference type="SUPFAM" id="SSF52172">
    <property type="entry name" value="CheY-like"/>
    <property type="match status" value="1"/>
</dbReference>
<dbReference type="CDD" id="cd00130">
    <property type="entry name" value="PAS"/>
    <property type="match status" value="3"/>
</dbReference>
<dbReference type="RefSeq" id="WP_168451872.1">
    <property type="nucleotide sequence ID" value="NZ_JAAWWK010000007.1"/>
</dbReference>
<keyword evidence="4" id="KW-0808">Transferase</keyword>
<evidence type="ECO:0000256" key="5">
    <source>
        <dbReference type="ARBA" id="ARBA00022777"/>
    </source>
</evidence>
<dbReference type="SMART" id="SM00086">
    <property type="entry name" value="PAC"/>
    <property type="match status" value="2"/>
</dbReference>
<comment type="caution">
    <text evidence="11">The sequence shown here is derived from an EMBL/GenBank/DDBJ whole genome shotgun (WGS) entry which is preliminary data.</text>
</comment>
<dbReference type="InterPro" id="IPR005467">
    <property type="entry name" value="His_kinase_dom"/>
</dbReference>
<dbReference type="InterPro" id="IPR004358">
    <property type="entry name" value="Sig_transdc_His_kin-like_C"/>
</dbReference>
<dbReference type="InterPro" id="IPR001789">
    <property type="entry name" value="Sig_transdc_resp-reg_receiver"/>
</dbReference>
<dbReference type="PRINTS" id="PR00344">
    <property type="entry name" value="BCTRLSENSOR"/>
</dbReference>
<evidence type="ECO:0000259" key="10">
    <source>
        <dbReference type="PROSITE" id="PS50113"/>
    </source>
</evidence>
<sequence length="864" mass="95715">MAASEAEAQLILHNRILEELGAKHREFETLAELLEEIVFRCDGAGHLTLLNVAWEHITGWEVQESLGKRLSDFLVDGNIAGELSNSFSISDSISLELPIRAITGQVKTFKLKARKKNDTWYGSLHDITDLNATLFALQNSQAQERKLSLVASNTDNLVIITDAKGSIEWVNSAFTATTGYAIEEVLGRSPGNFLQGPETSQETISLMREHLRKGTPFNVEVQNYSRDGASYWLDIDCFPIFDDKGDISNFIAIERVITQQKEAEEALRESEQHYRSILDTVSEAIFYCNADFKLLYTNPAWETITGHKLAEDKDAYLSQFVHPEDLALLFNFSTNTEKLNRVFKQELRLRHKFGNWRRVEIQLSNNRLRSSGELQLTGAVVDIEERWQETQAIIGAMKEAEALSQARTRFIANMSHEIRTPLNAIIGMSTVLQQTRLDADQKVCVDTLKNGGKALLALVNDVLDLSKLDSTEIELESSRFDLAKICEEAVDIVSATVEEKHLQLSMACSEGVPPTLIGDAHRVRQLLLNLMSNAIKFTHKGGISLHLSWNKSGYNTGILTIQVEDSGIGIPPDRLNSLFNAFVQADPSTTRQYGGTGLGLAICQQICSAMGGEIYARSTVGEGSTFTCHLPLEYEPTPATRTDISLHAVNLDQRHRETLASLEHCLGLHCSYEEIAEAPSVITVSEHGKDTHQVVIDQSAPILTPNRLWSTLQRTDDAADMRENADSPEPKRLRILIAEDALPNQLVISAMLKQLGYTDVTIVENGKLAVEHCQHHDYDIALLDIHMPVMDGVAAATAIAPLRKGGTPVLVAASADVTNESRQAVSSAGFNEWLDKPFTREALASLLARVEQLLTQPPPPESLH</sequence>
<protein>
    <recommendedName>
        <fullName evidence="2">histidine kinase</fullName>
        <ecNumber evidence="2">2.7.13.3</ecNumber>
    </recommendedName>
</protein>
<name>A0ABX1GJE3_9GAMM</name>
<dbReference type="InterPro" id="IPR013655">
    <property type="entry name" value="PAS_fold_3"/>
</dbReference>
<dbReference type="SUPFAM" id="SSF55874">
    <property type="entry name" value="ATPase domain of HSP90 chaperone/DNA topoisomerase II/histidine kinase"/>
    <property type="match status" value="1"/>
</dbReference>
<dbReference type="Pfam" id="PF08447">
    <property type="entry name" value="PAS_3"/>
    <property type="match status" value="1"/>
</dbReference>
<dbReference type="InterPro" id="IPR003594">
    <property type="entry name" value="HATPase_dom"/>
</dbReference>
<dbReference type="InterPro" id="IPR000014">
    <property type="entry name" value="PAS"/>
</dbReference>
<gene>
    <name evidence="11" type="ORF">HCU74_18260</name>
</gene>
<evidence type="ECO:0000259" key="9">
    <source>
        <dbReference type="PROSITE" id="PS50112"/>
    </source>
</evidence>
<dbReference type="Pfam" id="PF00072">
    <property type="entry name" value="Response_reg"/>
    <property type="match status" value="1"/>
</dbReference>
<dbReference type="InterPro" id="IPR036097">
    <property type="entry name" value="HisK_dim/P_sf"/>
</dbReference>